<evidence type="ECO:0000313" key="2">
    <source>
        <dbReference type="EMBL" id="KAK8055635.1"/>
    </source>
</evidence>
<keyword evidence="1" id="KW-1133">Transmembrane helix</keyword>
<proteinExistence type="predicted"/>
<accession>A0ABR1U9S9</accession>
<dbReference type="EMBL" id="JAQQWK010000001">
    <property type="protein sequence ID" value="KAK8055635.1"/>
    <property type="molecule type" value="Genomic_DNA"/>
</dbReference>
<keyword evidence="1" id="KW-0812">Transmembrane</keyword>
<name>A0ABR1U9S9_9PEZI</name>
<dbReference type="PANTHER" id="PTHR35394:SF5">
    <property type="entry name" value="DUF3176 DOMAIN-CONTAINING PROTEIN"/>
    <property type="match status" value="1"/>
</dbReference>
<keyword evidence="3" id="KW-1185">Reference proteome</keyword>
<organism evidence="2 3">
    <name type="scientific">Apiospora rasikravindrae</name>
    <dbReference type="NCBI Taxonomy" id="990691"/>
    <lineage>
        <taxon>Eukaryota</taxon>
        <taxon>Fungi</taxon>
        <taxon>Dikarya</taxon>
        <taxon>Ascomycota</taxon>
        <taxon>Pezizomycotina</taxon>
        <taxon>Sordariomycetes</taxon>
        <taxon>Xylariomycetidae</taxon>
        <taxon>Amphisphaeriales</taxon>
        <taxon>Apiosporaceae</taxon>
        <taxon>Apiospora</taxon>
    </lineage>
</organism>
<reference evidence="2 3" key="1">
    <citation type="submission" date="2023-01" db="EMBL/GenBank/DDBJ databases">
        <title>Analysis of 21 Apiospora genomes using comparative genomics revels a genus with tremendous synthesis potential of carbohydrate active enzymes and secondary metabolites.</title>
        <authorList>
            <person name="Sorensen T."/>
        </authorList>
    </citation>
    <scope>NUCLEOTIDE SEQUENCE [LARGE SCALE GENOMIC DNA]</scope>
    <source>
        <strain evidence="2 3">CBS 33761</strain>
    </source>
</reference>
<comment type="caution">
    <text evidence="2">The sequence shown here is derived from an EMBL/GenBank/DDBJ whole genome shotgun (WGS) entry which is preliminary data.</text>
</comment>
<dbReference type="PANTHER" id="PTHR35394">
    <property type="entry name" value="DUF3176 DOMAIN-CONTAINING PROTEIN"/>
    <property type="match status" value="1"/>
</dbReference>
<feature type="transmembrane region" description="Helical" evidence="1">
    <location>
        <begin position="341"/>
        <end position="363"/>
    </location>
</feature>
<protein>
    <submittedName>
        <fullName evidence="2">Uncharacterized protein</fullName>
    </submittedName>
</protein>
<keyword evidence="1" id="KW-0472">Membrane</keyword>
<gene>
    <name evidence="2" type="ORF">PG993_000862</name>
</gene>
<evidence type="ECO:0000256" key="1">
    <source>
        <dbReference type="SAM" id="Phobius"/>
    </source>
</evidence>
<dbReference type="Proteomes" id="UP001444661">
    <property type="component" value="Unassembled WGS sequence"/>
</dbReference>
<sequence>MILSLGIATCFQQTLRYHTVYTISNDASVPLARHINITDPTMIEVDHMYTMGFISRLAPDPYVALFSPPHTKFTAKAHCGTGNCTWESYETLAICNKCKNISSNLAKNKHSLFNGYTLNNGFGLGTGRALLNMTTSFTRSEGRYSMSRWGSVAFGNNGSQLLSVLVVGASPGTVPEQPPSLSGFPDPMYAPPVAYECLLQVCVHEKRANWTDNTFREVVVASRTNETYNCPEHPCPYAFTITSSKTGTVFYVSEDVLGSTTRWLSGVLVGEAIYNSMYQQPLYWNNIVEPIHKAMNSSATGFTDLMDNLANRLSLSLREIPDQPLAIGQSATALYLAFVRWGWLTLPVFEFVASLLLLVTVMVETRRRSMTAWRNGILAAFFHGFDQRPVVSGGRTSLEEEARQLLVEFRQDYESGGRLVATERQE</sequence>
<evidence type="ECO:0000313" key="3">
    <source>
        <dbReference type="Proteomes" id="UP001444661"/>
    </source>
</evidence>